<evidence type="ECO:0000313" key="1">
    <source>
        <dbReference type="EMBL" id="OLZ39424.1"/>
    </source>
</evidence>
<dbReference type="Pfam" id="PF01144">
    <property type="entry name" value="CoA_trans"/>
    <property type="match status" value="1"/>
</dbReference>
<proteinExistence type="predicted"/>
<dbReference type="STRING" id="301967.A6E15_18865"/>
<dbReference type="AlphaFoldDB" id="A0A1S8ASF1"/>
<dbReference type="InterPro" id="IPR004165">
    <property type="entry name" value="CoA_trans_fam_I"/>
</dbReference>
<keyword evidence="2" id="KW-1185">Reference proteome</keyword>
<evidence type="ECO:0000313" key="2">
    <source>
        <dbReference type="Proteomes" id="UP000189370"/>
    </source>
</evidence>
<dbReference type="EMBL" id="LWLN01000002">
    <property type="protein sequence ID" value="OLZ39424.1"/>
    <property type="molecule type" value="Genomic_DNA"/>
</dbReference>
<dbReference type="InterPro" id="IPR037171">
    <property type="entry name" value="NagB/RpiA_transferase-like"/>
</dbReference>
<dbReference type="Gene3D" id="3.40.1080.10">
    <property type="entry name" value="Glutaconate Coenzyme A-transferase"/>
    <property type="match status" value="1"/>
</dbReference>
<dbReference type="Proteomes" id="UP000189370">
    <property type="component" value="Unassembled WGS sequence"/>
</dbReference>
<keyword evidence="1" id="KW-0808">Transferase</keyword>
<organism evidence="1 2">
    <name type="scientific">Natrinema saccharevitans</name>
    <dbReference type="NCBI Taxonomy" id="301967"/>
    <lineage>
        <taxon>Archaea</taxon>
        <taxon>Methanobacteriati</taxon>
        <taxon>Methanobacteriota</taxon>
        <taxon>Stenosarchaea group</taxon>
        <taxon>Halobacteria</taxon>
        <taxon>Halobacteriales</taxon>
        <taxon>Natrialbaceae</taxon>
        <taxon>Natrinema</taxon>
    </lineage>
</organism>
<dbReference type="GO" id="GO:0008410">
    <property type="term" value="F:CoA-transferase activity"/>
    <property type="evidence" value="ECO:0007669"/>
    <property type="project" value="InterPro"/>
</dbReference>
<gene>
    <name evidence="1" type="ORF">A6E15_18865</name>
</gene>
<protein>
    <submittedName>
        <fullName evidence="1">3-oxoadipate--succinyl-CoA transferase subunit A</fullName>
    </submittedName>
</protein>
<dbReference type="RefSeq" id="WP_076148785.1">
    <property type="nucleotide sequence ID" value="NZ_LWLN01000002.1"/>
</dbReference>
<dbReference type="SMART" id="SM00882">
    <property type="entry name" value="CoA_trans"/>
    <property type="match status" value="1"/>
</dbReference>
<dbReference type="Gene3D" id="3.30.30.40">
    <property type="match status" value="1"/>
</dbReference>
<sequence>MASAISDAVDDGDSLYLAGFTHLIPFAAGHEIIRAGYGDLELIRATPDLVYDQLIAAGCVSKVTFSWAGNPGIGSLRAFRRAVEDGVPNPIETEEYTHYGMVAALHAGAADLPFMPVRTFAGSDLVDQNDAIRTVSSPYGDDEIPVVPPIEPDVAIVSAQRSDEDGNAHLWGIPGEQKEAALAADTVICCVEELCSTETIRSDPNRTLFTADAVDYVVEVPYGAHPSYAQGYYDRDNAAYLEWEEVSKDHEDTRAWLDEWVYGVDDRREYVEKLGAERLLDLEVDSRYATAVDMGDY</sequence>
<comment type="caution">
    <text evidence="1">The sequence shown here is derived from an EMBL/GenBank/DDBJ whole genome shotgun (WGS) entry which is preliminary data.</text>
</comment>
<accession>A0A1S8ASF1</accession>
<reference evidence="2" key="1">
    <citation type="submission" date="2016-04" db="EMBL/GenBank/DDBJ databases">
        <authorList>
            <person name="Chen S.-C."/>
            <person name="Lai M.-C."/>
        </authorList>
    </citation>
    <scope>NUCLEOTIDE SEQUENCE [LARGE SCALE GENOMIC DNA]</scope>
    <source>
        <strain evidence="2">AB14</strain>
    </source>
</reference>
<name>A0A1S8ASF1_9EURY</name>
<dbReference type="SUPFAM" id="SSF100950">
    <property type="entry name" value="NagB/RpiA/CoA transferase-like"/>
    <property type="match status" value="1"/>
</dbReference>
<dbReference type="OrthoDB" id="301771at2157"/>